<feature type="transmembrane region" description="Helical" evidence="1">
    <location>
        <begin position="101"/>
        <end position="119"/>
    </location>
</feature>
<dbReference type="Pfam" id="PF25949">
    <property type="entry name" value="DUF7987"/>
    <property type="match status" value="1"/>
</dbReference>
<sequence>MPTEQLTATDSEFLTGRLATTVLAVGYLAVGIGFWVGLLTGWFRLLVAVLAGTVVLVAVSLYIAVKREGLVTAENKLFAAFALLATGLLVALLEFTAASEGVVFALCLAVATVPPYLILHYTGYGRST</sequence>
<dbReference type="RefSeq" id="WP_006089556.1">
    <property type="nucleotide sequence ID" value="NZ_AOHW01000026.1"/>
</dbReference>
<evidence type="ECO:0000256" key="1">
    <source>
        <dbReference type="SAM" id="Phobius"/>
    </source>
</evidence>
<evidence type="ECO:0000313" key="3">
    <source>
        <dbReference type="Proteomes" id="UP000011599"/>
    </source>
</evidence>
<evidence type="ECO:0008006" key="4">
    <source>
        <dbReference type="Google" id="ProtNLM"/>
    </source>
</evidence>
<name>L9W0K4_9EURY</name>
<dbReference type="eggNOG" id="arCOG14155">
    <property type="taxonomic scope" value="Archaea"/>
</dbReference>
<protein>
    <recommendedName>
        <fullName evidence="4">Phosphatidate cytidylyltransferase</fullName>
    </recommendedName>
</protein>
<evidence type="ECO:0000313" key="2">
    <source>
        <dbReference type="EMBL" id="ELY41858.1"/>
    </source>
</evidence>
<dbReference type="InterPro" id="IPR058293">
    <property type="entry name" value="DUF7987"/>
</dbReference>
<dbReference type="EMBL" id="AOHW01000026">
    <property type="protein sequence ID" value="ELY41858.1"/>
    <property type="molecule type" value="Genomic_DNA"/>
</dbReference>
<comment type="caution">
    <text evidence="2">The sequence shown here is derived from an EMBL/GenBank/DDBJ whole genome shotgun (WGS) entry which is preliminary data.</text>
</comment>
<keyword evidence="1" id="KW-0812">Transmembrane</keyword>
<dbReference type="STRING" id="1114856.GCA_000383975_02161"/>
<proteinExistence type="predicted"/>
<dbReference type="Proteomes" id="UP000011599">
    <property type="component" value="Unassembled WGS sequence"/>
</dbReference>
<organism evidence="2 3">
    <name type="scientific">Natronorubrum tibetense GA33</name>
    <dbReference type="NCBI Taxonomy" id="1114856"/>
    <lineage>
        <taxon>Archaea</taxon>
        <taxon>Methanobacteriati</taxon>
        <taxon>Methanobacteriota</taxon>
        <taxon>Stenosarchaea group</taxon>
        <taxon>Halobacteria</taxon>
        <taxon>Halobacteriales</taxon>
        <taxon>Natrialbaceae</taxon>
        <taxon>Natronorubrum</taxon>
    </lineage>
</organism>
<keyword evidence="1" id="KW-0472">Membrane</keyword>
<keyword evidence="1" id="KW-1133">Transmembrane helix</keyword>
<gene>
    <name evidence="2" type="ORF">C496_08686</name>
</gene>
<dbReference type="OrthoDB" id="351248at2157"/>
<reference evidence="2 3" key="1">
    <citation type="journal article" date="2014" name="PLoS Genet.">
        <title>Phylogenetically driven sequencing of extremely halophilic archaea reveals strategies for static and dynamic osmo-response.</title>
        <authorList>
            <person name="Becker E.A."/>
            <person name="Seitzer P.M."/>
            <person name="Tritt A."/>
            <person name="Larsen D."/>
            <person name="Krusor M."/>
            <person name="Yao A.I."/>
            <person name="Wu D."/>
            <person name="Madern D."/>
            <person name="Eisen J.A."/>
            <person name="Darling A.E."/>
            <person name="Facciotti M.T."/>
        </authorList>
    </citation>
    <scope>NUCLEOTIDE SEQUENCE [LARGE SCALE GENOMIC DNA]</scope>
    <source>
        <strain evidence="2 3">GA33</strain>
    </source>
</reference>
<feature type="transmembrane region" description="Helical" evidence="1">
    <location>
        <begin position="77"/>
        <end position="95"/>
    </location>
</feature>
<accession>L9W0K4</accession>
<dbReference type="AlphaFoldDB" id="L9W0K4"/>
<dbReference type="PATRIC" id="fig|1114856.3.peg.1815"/>
<keyword evidence="3" id="KW-1185">Reference proteome</keyword>
<feature type="transmembrane region" description="Helical" evidence="1">
    <location>
        <begin position="42"/>
        <end position="65"/>
    </location>
</feature>
<feature type="transmembrane region" description="Helical" evidence="1">
    <location>
        <begin position="18"/>
        <end position="36"/>
    </location>
</feature>